<proteinExistence type="predicted"/>
<dbReference type="Pfam" id="PF00923">
    <property type="entry name" value="TAL_FSA"/>
    <property type="match status" value="1"/>
</dbReference>
<dbReference type="GO" id="GO:0005737">
    <property type="term" value="C:cytoplasm"/>
    <property type="evidence" value="ECO:0007669"/>
    <property type="project" value="UniProtKB-SubCell"/>
</dbReference>
<keyword evidence="3" id="KW-0704">Schiff base</keyword>
<dbReference type="EMBL" id="LBSM01000008">
    <property type="protein sequence ID" value="KKQ18175.1"/>
    <property type="molecule type" value="Genomic_DNA"/>
</dbReference>
<dbReference type="SUPFAM" id="SSF51569">
    <property type="entry name" value="Aldolase"/>
    <property type="match status" value="1"/>
</dbReference>
<dbReference type="Proteomes" id="UP000034508">
    <property type="component" value="Unassembled WGS sequence"/>
</dbReference>
<dbReference type="PANTHER" id="PTHR10683">
    <property type="entry name" value="TRANSALDOLASE"/>
    <property type="match status" value="1"/>
</dbReference>
<evidence type="ECO:0000256" key="1">
    <source>
        <dbReference type="ARBA" id="ARBA00004496"/>
    </source>
</evidence>
<dbReference type="PATRIC" id="fig|1618331.3.peg.546"/>
<dbReference type="InterPro" id="IPR001585">
    <property type="entry name" value="TAL/FSA"/>
</dbReference>
<dbReference type="InterPro" id="IPR013785">
    <property type="entry name" value="Aldolase_TIM"/>
</dbReference>
<dbReference type="GO" id="GO:0016832">
    <property type="term" value="F:aldehyde-lyase activity"/>
    <property type="evidence" value="ECO:0007669"/>
    <property type="project" value="InterPro"/>
</dbReference>
<dbReference type="PANTHER" id="PTHR10683:SF36">
    <property type="entry name" value="TRANSALDOLASE"/>
    <property type="match status" value="1"/>
</dbReference>
<dbReference type="FunFam" id="3.20.20.70:FF:000018">
    <property type="entry name" value="Probable transaldolase"/>
    <property type="match status" value="1"/>
</dbReference>
<comment type="caution">
    <text evidence="4">The sequence shown here is derived from an EMBL/GenBank/DDBJ whole genome shotgun (WGS) entry which is preliminary data.</text>
</comment>
<dbReference type="AlphaFoldDB" id="A0A0G0FWG9"/>
<dbReference type="CDD" id="cd00956">
    <property type="entry name" value="Transaldolase_FSA"/>
    <property type="match status" value="1"/>
</dbReference>
<evidence type="ECO:0000256" key="2">
    <source>
        <dbReference type="ARBA" id="ARBA00022490"/>
    </source>
</evidence>
<gene>
    <name evidence="4" type="ORF">US31_C0008G0018</name>
</gene>
<dbReference type="Gene3D" id="3.20.20.70">
    <property type="entry name" value="Aldolase class I"/>
    <property type="match status" value="1"/>
</dbReference>
<evidence type="ECO:0000256" key="3">
    <source>
        <dbReference type="ARBA" id="ARBA00023270"/>
    </source>
</evidence>
<dbReference type="InterPro" id="IPR033919">
    <property type="entry name" value="TSA/FSA_arc/bac"/>
</dbReference>
<accession>A0A0G0FWG9</accession>
<keyword evidence="2" id="KW-0963">Cytoplasm</keyword>
<reference evidence="4 5" key="1">
    <citation type="journal article" date="2015" name="Nature">
        <title>rRNA introns, odd ribosomes, and small enigmatic genomes across a large radiation of phyla.</title>
        <authorList>
            <person name="Brown C.T."/>
            <person name="Hug L.A."/>
            <person name="Thomas B.C."/>
            <person name="Sharon I."/>
            <person name="Castelle C.J."/>
            <person name="Singh A."/>
            <person name="Wilkins M.J."/>
            <person name="Williams K.H."/>
            <person name="Banfield J.F."/>
        </authorList>
    </citation>
    <scope>NUCLEOTIDE SEQUENCE [LARGE SCALE GENOMIC DNA]</scope>
</reference>
<organism evidence="4 5">
    <name type="scientific">Berkelbacteria bacterium GW2011_GWA1_36_9</name>
    <dbReference type="NCBI Taxonomy" id="1618331"/>
    <lineage>
        <taxon>Bacteria</taxon>
        <taxon>Candidatus Berkelbacteria</taxon>
    </lineage>
</organism>
<comment type="subcellular location">
    <subcellularLocation>
        <location evidence="1">Cytoplasm</location>
    </subcellularLocation>
</comment>
<dbReference type="GO" id="GO:0005975">
    <property type="term" value="P:carbohydrate metabolic process"/>
    <property type="evidence" value="ECO:0007669"/>
    <property type="project" value="InterPro"/>
</dbReference>
<sequence length="221" mass="24521">MKIFVDSSNIDEIKMAISWHLADGVTTNPSTLGKTGQDPYKVVRQICSLVKGPVSMEVTVKSHKDIVEEGRKISEISKNILVKVPVTRDGLLAIYDLAKSGIKVNATNLFTPVQALIAARNGASYVSTWMGRSDDIYMDAVKLVKDTKEIFDVYNIKTQIIAASIKNTRQIVSIAKTGVDIATIPFDVIEKMTTHPMTDTTFDGFLNDWYLNPTLKRNPKK</sequence>
<evidence type="ECO:0000313" key="4">
    <source>
        <dbReference type="EMBL" id="KKQ18175.1"/>
    </source>
</evidence>
<evidence type="ECO:0000313" key="5">
    <source>
        <dbReference type="Proteomes" id="UP000034508"/>
    </source>
</evidence>
<name>A0A0G0FWG9_9BACT</name>
<protein>
    <submittedName>
        <fullName evidence="4">Putative transaldolase</fullName>
    </submittedName>
</protein>